<dbReference type="AlphaFoldDB" id="A0A396ZXW0"/>
<reference evidence="1 2" key="1">
    <citation type="submission" date="2018-08" db="EMBL/GenBank/DDBJ databases">
        <title>Aphanomyces genome sequencing and annotation.</title>
        <authorList>
            <person name="Minardi D."/>
            <person name="Oidtmann B."/>
            <person name="Van Der Giezen M."/>
            <person name="Studholme D.J."/>
        </authorList>
    </citation>
    <scope>NUCLEOTIDE SEQUENCE [LARGE SCALE GENOMIC DNA]</scope>
    <source>
        <strain evidence="1 2">Kv</strain>
    </source>
</reference>
<gene>
    <name evidence="1" type="ORF">DYB36_014380</name>
</gene>
<feature type="non-terminal residue" evidence="1">
    <location>
        <position position="1"/>
    </location>
</feature>
<protein>
    <submittedName>
        <fullName evidence="1">Uncharacterized protein</fullName>
    </submittedName>
</protein>
<accession>A0A396ZXW0</accession>
<comment type="caution">
    <text evidence="1">The sequence shown here is derived from an EMBL/GenBank/DDBJ whole genome shotgun (WGS) entry which is preliminary data.</text>
</comment>
<evidence type="ECO:0000313" key="1">
    <source>
        <dbReference type="EMBL" id="RHY00390.1"/>
    </source>
</evidence>
<sequence length="111" mass="12895">GADWVPATAADSSHEPVTSQSEYTVVAHMNMLSGRFSGASGDQYFHKQNIPTDKAGRQLSNFFDLTAFEANRAEAKRLKDELKTKNIDWKKYNEDKKRKRHRVRNKWMYED</sequence>
<organism evidence="1 2">
    <name type="scientific">Aphanomyces astaci</name>
    <name type="common">Crayfish plague agent</name>
    <dbReference type="NCBI Taxonomy" id="112090"/>
    <lineage>
        <taxon>Eukaryota</taxon>
        <taxon>Sar</taxon>
        <taxon>Stramenopiles</taxon>
        <taxon>Oomycota</taxon>
        <taxon>Saprolegniomycetes</taxon>
        <taxon>Saprolegniales</taxon>
        <taxon>Verrucalvaceae</taxon>
        <taxon>Aphanomyces</taxon>
    </lineage>
</organism>
<proteinExistence type="predicted"/>
<evidence type="ECO:0000313" key="2">
    <source>
        <dbReference type="Proteomes" id="UP000265427"/>
    </source>
</evidence>
<dbReference type="EMBL" id="QUSZ01008451">
    <property type="protein sequence ID" value="RHY00390.1"/>
    <property type="molecule type" value="Genomic_DNA"/>
</dbReference>
<name>A0A396ZXW0_APHAT</name>
<dbReference type="Proteomes" id="UP000265427">
    <property type="component" value="Unassembled WGS sequence"/>
</dbReference>